<evidence type="ECO:0000313" key="1">
    <source>
        <dbReference type="EMBL" id="BDT39667.1"/>
    </source>
</evidence>
<dbReference type="Proteomes" id="UP001291653">
    <property type="component" value="Plasmid pYSPA8-3"/>
</dbReference>
<evidence type="ECO:0000313" key="2">
    <source>
        <dbReference type="Proteomes" id="UP001291653"/>
    </source>
</evidence>
<dbReference type="RefSeq" id="WP_323452105.1">
    <property type="nucleotide sequence ID" value="NZ_LC735416.1"/>
</dbReference>
<dbReference type="EMBL" id="LC735416">
    <property type="protein sequence ID" value="BDT39667.1"/>
    <property type="molecule type" value="Genomic_DNA"/>
</dbReference>
<accession>A0AA86MCT3</accession>
<sequence length="109" mass="11644">MSALPHETPPRAYADPYRIEEWEGPQTLAELRAELALLGAAEVVAFNARLDAARFGAAQAEVIADARRTLALRTRPEVRAAIAASLAGATETAPVADLYAYLETQGPAR</sequence>
<name>A0AA86MCT3_9ACTN</name>
<gene>
    <name evidence="1" type="ORF">SYYSPA8_37745</name>
</gene>
<organism evidence="1 2">
    <name type="scientific">Streptomyces yaizuensis</name>
    <dbReference type="NCBI Taxonomy" id="2989713"/>
    <lineage>
        <taxon>Bacteria</taxon>
        <taxon>Bacillati</taxon>
        <taxon>Actinomycetota</taxon>
        <taxon>Actinomycetes</taxon>
        <taxon>Kitasatosporales</taxon>
        <taxon>Streptomycetaceae</taxon>
        <taxon>Streptomyces</taxon>
    </lineage>
</organism>
<keyword evidence="2" id="KW-1185">Reference proteome</keyword>
<geneLocation type="plasmid" evidence="1 2">
    <name>pYSPA8-3</name>
</geneLocation>
<proteinExistence type="predicted"/>
<protein>
    <submittedName>
        <fullName evidence="1">Uncharacterized protein</fullName>
    </submittedName>
</protein>
<reference evidence="1 2" key="1">
    <citation type="submission" date="2022-10" db="EMBL/GenBank/DDBJ databases">
        <title>Draft genome sequence of Streptomyces sp. YSPA8.</title>
        <authorList>
            <person name="Moriuchi R."/>
            <person name="Dohra H."/>
            <person name="Yamamura H."/>
            <person name="Kodani S."/>
        </authorList>
    </citation>
    <scope>NUCLEOTIDE SEQUENCE [LARGE SCALE GENOMIC DNA]</scope>
    <source>
        <strain evidence="1 2">YSPA8</strain>
        <plasmid evidence="1 2">pYSPA8-3</plasmid>
    </source>
</reference>
<dbReference type="AlphaFoldDB" id="A0AA86MCT3"/>
<keyword evidence="1" id="KW-0614">Plasmid</keyword>